<evidence type="ECO:0008006" key="3">
    <source>
        <dbReference type="Google" id="ProtNLM"/>
    </source>
</evidence>
<dbReference type="EMBL" id="LR796746">
    <property type="protein sequence ID" value="CAB4163481.1"/>
    <property type="molecule type" value="Genomic_DNA"/>
</dbReference>
<accession>A0A6J5P2C5</accession>
<evidence type="ECO:0000313" key="2">
    <source>
        <dbReference type="EMBL" id="CAB4163481.1"/>
    </source>
</evidence>
<name>A0A6J5P2C5_9CAUD</name>
<feature type="region of interest" description="Disordered" evidence="1">
    <location>
        <begin position="1"/>
        <end position="39"/>
    </location>
</feature>
<feature type="compositionally biased region" description="Basic and acidic residues" evidence="1">
    <location>
        <begin position="17"/>
        <end position="33"/>
    </location>
</feature>
<evidence type="ECO:0000256" key="1">
    <source>
        <dbReference type="SAM" id="MobiDB-lite"/>
    </source>
</evidence>
<sequence length="148" mass="15627">MAGVKGRSGGKRTGAGRKAEFKPLEDVPARPERVTAPNDAQVAKVAARVAKSIAKAEAAKVAAPAEPETPHPAFDSQQFSDPKDFLAWVMNNPTADGKVRVSAAVALMPYTHKKVGEQGKKEERQDAAKKVAAKFTASAPPKLVVSNK</sequence>
<protein>
    <recommendedName>
        <fullName evidence="3">Terminase small subunit</fullName>
    </recommendedName>
</protein>
<gene>
    <name evidence="2" type="ORF">UFOVP814_29</name>
</gene>
<proteinExistence type="predicted"/>
<organism evidence="2">
    <name type="scientific">uncultured Caudovirales phage</name>
    <dbReference type="NCBI Taxonomy" id="2100421"/>
    <lineage>
        <taxon>Viruses</taxon>
        <taxon>Duplodnaviria</taxon>
        <taxon>Heunggongvirae</taxon>
        <taxon>Uroviricota</taxon>
        <taxon>Caudoviricetes</taxon>
        <taxon>Peduoviridae</taxon>
        <taxon>Maltschvirus</taxon>
        <taxon>Maltschvirus maltsch</taxon>
    </lineage>
</organism>
<reference evidence="2" key="1">
    <citation type="submission" date="2020-04" db="EMBL/GenBank/DDBJ databases">
        <authorList>
            <person name="Chiriac C."/>
            <person name="Salcher M."/>
            <person name="Ghai R."/>
            <person name="Kavagutti S V."/>
        </authorList>
    </citation>
    <scope>NUCLEOTIDE SEQUENCE</scope>
</reference>